<dbReference type="Gene3D" id="3.40.50.150">
    <property type="entry name" value="Vaccinia Virus protein VP39"/>
    <property type="match status" value="1"/>
</dbReference>
<keyword evidence="3" id="KW-1185">Reference proteome</keyword>
<name>A0AAD4QCX2_9AGAM</name>
<evidence type="ECO:0000256" key="1">
    <source>
        <dbReference type="SAM" id="MobiDB-lite"/>
    </source>
</evidence>
<keyword evidence="2" id="KW-0489">Methyltransferase</keyword>
<dbReference type="PANTHER" id="PTHR18895">
    <property type="entry name" value="HEMK METHYLTRANSFERASE"/>
    <property type="match status" value="1"/>
</dbReference>
<dbReference type="PANTHER" id="PTHR18895:SF74">
    <property type="entry name" value="MTRF1L RELEASE FACTOR GLUTAMINE METHYLTRANSFERASE"/>
    <property type="match status" value="1"/>
</dbReference>
<organism evidence="2 3">
    <name type="scientific">Lactarius akahatsu</name>
    <dbReference type="NCBI Taxonomy" id="416441"/>
    <lineage>
        <taxon>Eukaryota</taxon>
        <taxon>Fungi</taxon>
        <taxon>Dikarya</taxon>
        <taxon>Basidiomycota</taxon>
        <taxon>Agaricomycotina</taxon>
        <taxon>Agaricomycetes</taxon>
        <taxon>Russulales</taxon>
        <taxon>Russulaceae</taxon>
        <taxon>Lactarius</taxon>
    </lineage>
</organism>
<dbReference type="Proteomes" id="UP001201163">
    <property type="component" value="Unassembled WGS sequence"/>
</dbReference>
<dbReference type="InterPro" id="IPR029063">
    <property type="entry name" value="SAM-dependent_MTases_sf"/>
</dbReference>
<dbReference type="GO" id="GO:0032259">
    <property type="term" value="P:methylation"/>
    <property type="evidence" value="ECO:0007669"/>
    <property type="project" value="UniProtKB-KW"/>
</dbReference>
<sequence>METVPRTARQKKVKARESARLELKWLMQAGRSAGPLSTMLRRRIRGEPLQYILGTQPFGHLNIITRRPVLIPRPETEYWTLRLAQSITPSPQKPVHVLDLCTGSGCIPLLLCSTWTPGSTTAVGIDTSLEALRLARDNTLAYASVVPLELSHTPSHLAPHPNLAHTPLAATPSTTTTTTTTVPPTNTATPTKNVFVPMHADVRDTNTLSKLLSIWRPFDVITANPPYIPREQYDKLDRSVKDFEDQMALLGDPPGSPDRDGLTFYLDIARLVAQGHVLAKDGWLVLEVGDGQARAVEKIVHSVARIKHTVIWTDPWGCERVVVARNLD</sequence>
<protein>
    <submittedName>
        <fullName evidence="2">S-adenosyl-L-methionine-dependent methyltransferase</fullName>
    </submittedName>
</protein>
<evidence type="ECO:0000313" key="2">
    <source>
        <dbReference type="EMBL" id="KAH8995715.1"/>
    </source>
</evidence>
<gene>
    <name evidence="2" type="ORF">EDB92DRAFT_1933952</name>
</gene>
<evidence type="ECO:0000313" key="3">
    <source>
        <dbReference type="Proteomes" id="UP001201163"/>
    </source>
</evidence>
<dbReference type="GO" id="GO:0008168">
    <property type="term" value="F:methyltransferase activity"/>
    <property type="evidence" value="ECO:0007669"/>
    <property type="project" value="UniProtKB-KW"/>
</dbReference>
<dbReference type="SUPFAM" id="SSF53335">
    <property type="entry name" value="S-adenosyl-L-methionine-dependent methyltransferases"/>
    <property type="match status" value="1"/>
</dbReference>
<accession>A0AAD4QCX2</accession>
<keyword evidence="2" id="KW-0808">Transferase</keyword>
<dbReference type="GO" id="GO:0005739">
    <property type="term" value="C:mitochondrion"/>
    <property type="evidence" value="ECO:0007669"/>
    <property type="project" value="TreeGrafter"/>
</dbReference>
<dbReference type="Gene3D" id="1.10.8.10">
    <property type="entry name" value="DNA helicase RuvA subunit, C-terminal domain"/>
    <property type="match status" value="1"/>
</dbReference>
<proteinExistence type="predicted"/>
<reference evidence="2" key="1">
    <citation type="submission" date="2022-01" db="EMBL/GenBank/DDBJ databases">
        <title>Comparative genomics reveals a dynamic genome evolution in the ectomycorrhizal milk-cap (Lactarius) mushrooms.</title>
        <authorList>
            <consortium name="DOE Joint Genome Institute"/>
            <person name="Lebreton A."/>
            <person name="Tang N."/>
            <person name="Kuo A."/>
            <person name="LaButti K."/>
            <person name="Drula E."/>
            <person name="Barry K."/>
            <person name="Clum A."/>
            <person name="Lipzen A."/>
            <person name="Mousain D."/>
            <person name="Ng V."/>
            <person name="Wang R."/>
            <person name="Wang X."/>
            <person name="Dai Y."/>
            <person name="Henrissat B."/>
            <person name="Grigoriev I.V."/>
            <person name="Guerin-Laguette A."/>
            <person name="Yu F."/>
            <person name="Martin F.M."/>
        </authorList>
    </citation>
    <scope>NUCLEOTIDE SEQUENCE</scope>
    <source>
        <strain evidence="2">QP</strain>
    </source>
</reference>
<dbReference type="InterPro" id="IPR050320">
    <property type="entry name" value="N5-glutamine_MTase"/>
</dbReference>
<comment type="caution">
    <text evidence="2">The sequence shown here is derived from an EMBL/GenBank/DDBJ whole genome shotgun (WGS) entry which is preliminary data.</text>
</comment>
<feature type="region of interest" description="Disordered" evidence="1">
    <location>
        <begin position="170"/>
        <end position="190"/>
    </location>
</feature>
<dbReference type="EMBL" id="JAKELL010000011">
    <property type="protein sequence ID" value="KAH8995715.1"/>
    <property type="molecule type" value="Genomic_DNA"/>
</dbReference>
<dbReference type="AlphaFoldDB" id="A0AAD4QCX2"/>